<evidence type="ECO:0000313" key="2">
    <source>
        <dbReference type="Proteomes" id="UP000010824"/>
    </source>
</evidence>
<dbReference type="eggNOG" id="arCOG09478">
    <property type="taxonomic scope" value="Archaea"/>
</dbReference>
<dbReference type="EMBL" id="CP003167">
    <property type="protein sequence ID" value="AGB01583.1"/>
    <property type="molecule type" value="Genomic_DNA"/>
</dbReference>
<protein>
    <submittedName>
        <fullName evidence="1">Uncharacterized protein</fullName>
    </submittedName>
</protein>
<accession>L0HE36</accession>
<reference evidence="1 2" key="2">
    <citation type="journal article" date="2014" name="Genome Announc.">
        <title>Complete Genome Sequence of Methanoregula formicica SMSPT, a Mesophilic Hydrogenotrophic Methanogen Isolated from a Methanogenic Upflow Anaerobic Sludge Blanket Reactor.</title>
        <authorList>
            <person name="Yamamoto K."/>
            <person name="Tamaki H."/>
            <person name="Cadillo-Quiroz H."/>
            <person name="Imachi H."/>
            <person name="Kyrpides N."/>
            <person name="Woyke T."/>
            <person name="Goodwin L."/>
            <person name="Zinder S.H."/>
            <person name="Kamagata Y."/>
            <person name="Liu W.T."/>
        </authorList>
    </citation>
    <scope>NUCLEOTIDE SEQUENCE [LARGE SCALE GENOMIC DNA]</scope>
    <source>
        <strain evidence="2">DSM 22288 / NBRC 105244 / SMSP</strain>
    </source>
</reference>
<proteinExistence type="predicted"/>
<dbReference type="AlphaFoldDB" id="L0HE36"/>
<evidence type="ECO:0000313" key="1">
    <source>
        <dbReference type="EMBL" id="AGB01583.1"/>
    </source>
</evidence>
<sequence precursor="true">MPGQQHVIGRGCKTWRRTLRPVIAIIFLSLLFLPVTAADDGSSSDTVAIRQAHLAWTALDKEYDFSTAVMYCNTLYGSDTTEMSRLLAEFRKQETRIKDTATSTEVDALIEDMRNTTGRFREETFSVMTKGQGKWDVLESQILDAKNNNPYLLQKKDQYWTTRTKAQLAAFDTWVREGQERLDILKAQGYDTTTTQRSLDVFASKKPTVSAAFAAKSETSIRSANQLIQPLSQDFIQELAEVQEQVPDTIRFQFLIDQAYRATALCDKANAELLPILLDIDNTVALVKKTKSDLTNAQRMLNTGSLENTKTPLRLVQKDLSDLAQVYRDIASTMDLGTELNSELNTIALRLDNTADQMRDAL</sequence>
<dbReference type="HOGENOM" id="CLU_764221_0_0_2"/>
<dbReference type="STRING" id="593750.Metfor_0513"/>
<organism evidence="1 2">
    <name type="scientific">Methanoregula formicica (strain DSM 22288 / NBRC 105244 / SMSP)</name>
    <dbReference type="NCBI Taxonomy" id="593750"/>
    <lineage>
        <taxon>Archaea</taxon>
        <taxon>Methanobacteriati</taxon>
        <taxon>Methanobacteriota</taxon>
        <taxon>Stenosarchaea group</taxon>
        <taxon>Methanomicrobia</taxon>
        <taxon>Methanomicrobiales</taxon>
        <taxon>Methanoregulaceae</taxon>
        <taxon>Methanoregula</taxon>
    </lineage>
</organism>
<dbReference type="KEGG" id="mfo:Metfor_0513"/>
<dbReference type="InParanoid" id="L0HE36"/>
<reference evidence="2" key="1">
    <citation type="submission" date="2011-12" db="EMBL/GenBank/DDBJ databases">
        <title>Complete sequence of Methanoregula formicicum SMSP.</title>
        <authorList>
            <person name="Lucas S."/>
            <person name="Han J."/>
            <person name="Lapidus A."/>
            <person name="Cheng J.-F."/>
            <person name="Goodwin L."/>
            <person name="Pitluck S."/>
            <person name="Peters L."/>
            <person name="Ovchinnikova G."/>
            <person name="Teshima H."/>
            <person name="Detter J.C."/>
            <person name="Han C."/>
            <person name="Tapia R."/>
            <person name="Land M."/>
            <person name="Hauser L."/>
            <person name="Kyrpides N."/>
            <person name="Ivanova N."/>
            <person name="Pagani I."/>
            <person name="Imachi H."/>
            <person name="Tamaki H."/>
            <person name="Sekiguchi Y."/>
            <person name="Kamagata Y."/>
            <person name="Cadillo-Quiroz H."/>
            <person name="Zinder S."/>
            <person name="Liu W.-T."/>
            <person name="Woyke T."/>
        </authorList>
    </citation>
    <scope>NUCLEOTIDE SEQUENCE [LARGE SCALE GENOMIC DNA]</scope>
    <source>
        <strain evidence="2">DSM 22288 / NBRC 105244 / SMSP</strain>
    </source>
</reference>
<dbReference type="GeneID" id="14309186"/>
<keyword evidence="2" id="KW-1185">Reference proteome</keyword>
<dbReference type="RefSeq" id="WP_015284547.1">
    <property type="nucleotide sequence ID" value="NC_019943.1"/>
</dbReference>
<dbReference type="Proteomes" id="UP000010824">
    <property type="component" value="Chromosome"/>
</dbReference>
<name>L0HE36_METFS</name>
<gene>
    <name evidence="1" type="ordered locus">Metfor_0513</name>
</gene>